<feature type="non-terminal residue" evidence="1">
    <location>
        <position position="207"/>
    </location>
</feature>
<organism evidence="1">
    <name type="scientific">marine sediment metagenome</name>
    <dbReference type="NCBI Taxonomy" id="412755"/>
    <lineage>
        <taxon>unclassified sequences</taxon>
        <taxon>metagenomes</taxon>
        <taxon>ecological metagenomes</taxon>
    </lineage>
</organism>
<feature type="non-terminal residue" evidence="1">
    <location>
        <position position="1"/>
    </location>
</feature>
<gene>
    <name evidence="1" type="ORF">S01H1_81559</name>
</gene>
<protein>
    <recommendedName>
        <fullName evidence="2">DUF4139 domain-containing protein</fullName>
    </recommendedName>
</protein>
<sequence length="207" mass="23642">LNIPDRGSLSSLITQIKGADIKLTVTGGKTIVGTIIGIEEIEKMNKSEKTIENVLILLQENSEISKFNFSDFKSFGIINDDIKKDLKFFLDTVISGKKKDAKKIIINCESGGADEVERTIFVYYIRESPIWKTSYRLIMSREQAQEEKCLLSGWSLIENTTNQDWENVELSLVAGMPVSFRYEFYRPIFIQRPVIRPPKVLTVRPTE</sequence>
<comment type="caution">
    <text evidence="1">The sequence shown here is derived from an EMBL/GenBank/DDBJ whole genome shotgun (WGS) entry which is preliminary data.</text>
</comment>
<accession>X0XK53</accession>
<reference evidence="1" key="1">
    <citation type="journal article" date="2014" name="Front. Microbiol.">
        <title>High frequency of phylogenetically diverse reductive dehalogenase-homologous genes in deep subseafloor sedimentary metagenomes.</title>
        <authorList>
            <person name="Kawai M."/>
            <person name="Futagami T."/>
            <person name="Toyoda A."/>
            <person name="Takaki Y."/>
            <person name="Nishi S."/>
            <person name="Hori S."/>
            <person name="Arai W."/>
            <person name="Tsubouchi T."/>
            <person name="Morono Y."/>
            <person name="Uchiyama I."/>
            <person name="Ito T."/>
            <person name="Fujiyama A."/>
            <person name="Inagaki F."/>
            <person name="Takami H."/>
        </authorList>
    </citation>
    <scope>NUCLEOTIDE SEQUENCE</scope>
    <source>
        <strain evidence="1">Expedition CK06-06</strain>
    </source>
</reference>
<proteinExistence type="predicted"/>
<name>X0XK53_9ZZZZ</name>
<evidence type="ECO:0008006" key="2">
    <source>
        <dbReference type="Google" id="ProtNLM"/>
    </source>
</evidence>
<dbReference type="EMBL" id="BARS01055201">
    <property type="protein sequence ID" value="GAG43544.1"/>
    <property type="molecule type" value="Genomic_DNA"/>
</dbReference>
<dbReference type="AlphaFoldDB" id="X0XK53"/>
<evidence type="ECO:0000313" key="1">
    <source>
        <dbReference type="EMBL" id="GAG43544.1"/>
    </source>
</evidence>